<protein>
    <recommendedName>
        <fullName evidence="10">Heme haloperoxidase family profile domain-containing protein</fullName>
    </recommendedName>
</protein>
<feature type="domain" description="Heme haloperoxidase family profile" evidence="10">
    <location>
        <begin position="89"/>
        <end position="330"/>
    </location>
</feature>
<dbReference type="SUPFAM" id="SSF47571">
    <property type="entry name" value="Cloroperoxidase"/>
    <property type="match status" value="1"/>
</dbReference>
<dbReference type="PANTHER" id="PTHR33577">
    <property type="entry name" value="STERIGMATOCYSTIN BIOSYNTHESIS PEROXIDASE STCC-RELATED"/>
    <property type="match status" value="1"/>
</dbReference>
<evidence type="ECO:0000256" key="5">
    <source>
        <dbReference type="ARBA" id="ARBA00023002"/>
    </source>
</evidence>
<dbReference type="PANTHER" id="PTHR33577:SF15">
    <property type="entry name" value="HEME HALOPEROXIDASE FAMILY PROFILE DOMAIN-CONTAINING PROTEIN"/>
    <property type="match status" value="1"/>
</dbReference>
<dbReference type="Proteomes" id="UP000825890">
    <property type="component" value="Unassembled WGS sequence"/>
</dbReference>
<evidence type="ECO:0000256" key="9">
    <source>
        <dbReference type="SAM" id="SignalP"/>
    </source>
</evidence>
<dbReference type="AlphaFoldDB" id="A0A9P3CVF8"/>
<accession>A0A9P3CVF8</accession>
<dbReference type="RefSeq" id="XP_044661922.1">
    <property type="nucleotide sequence ID" value="XM_044805987.1"/>
</dbReference>
<dbReference type="OrthoDB" id="407298at2759"/>
<keyword evidence="4" id="KW-0479">Metal-binding</keyword>
<gene>
    <name evidence="11" type="ORF">CKM354_001052600</name>
</gene>
<keyword evidence="6" id="KW-0408">Iron</keyword>
<evidence type="ECO:0000256" key="2">
    <source>
        <dbReference type="ARBA" id="ARBA00022559"/>
    </source>
</evidence>
<dbReference type="GO" id="GO:0004601">
    <property type="term" value="F:peroxidase activity"/>
    <property type="evidence" value="ECO:0007669"/>
    <property type="project" value="UniProtKB-KW"/>
</dbReference>
<evidence type="ECO:0000256" key="1">
    <source>
        <dbReference type="ARBA" id="ARBA00001970"/>
    </source>
</evidence>
<feature type="signal peptide" evidence="9">
    <location>
        <begin position="1"/>
        <end position="18"/>
    </location>
</feature>
<comment type="similarity">
    <text evidence="7">Belongs to the chloroperoxidase family.</text>
</comment>
<keyword evidence="5" id="KW-0560">Oxidoreductase</keyword>
<evidence type="ECO:0000256" key="6">
    <source>
        <dbReference type="ARBA" id="ARBA00023004"/>
    </source>
</evidence>
<evidence type="ECO:0000313" key="12">
    <source>
        <dbReference type="Proteomes" id="UP000825890"/>
    </source>
</evidence>
<dbReference type="InterPro" id="IPR000028">
    <property type="entry name" value="Chloroperoxidase"/>
</dbReference>
<dbReference type="PROSITE" id="PS51405">
    <property type="entry name" value="HEME_HALOPEROXIDASE"/>
    <property type="match status" value="1"/>
</dbReference>
<dbReference type="Gene3D" id="1.10.489.10">
    <property type="entry name" value="Chloroperoxidase-like"/>
    <property type="match status" value="1"/>
</dbReference>
<proteinExistence type="inferred from homology"/>
<feature type="chain" id="PRO_5040380744" description="Heme haloperoxidase family profile domain-containing protein" evidence="9">
    <location>
        <begin position="19"/>
        <end position="446"/>
    </location>
</feature>
<evidence type="ECO:0000259" key="10">
    <source>
        <dbReference type="PROSITE" id="PS51405"/>
    </source>
</evidence>
<keyword evidence="3" id="KW-0349">Heme</keyword>
<keyword evidence="12" id="KW-1185">Reference proteome</keyword>
<keyword evidence="9" id="KW-0732">Signal</keyword>
<evidence type="ECO:0000256" key="3">
    <source>
        <dbReference type="ARBA" id="ARBA00022617"/>
    </source>
</evidence>
<comment type="caution">
    <text evidence="11">The sequence shown here is derived from an EMBL/GenBank/DDBJ whole genome shotgun (WGS) entry which is preliminary data.</text>
</comment>
<dbReference type="Pfam" id="PF01328">
    <property type="entry name" value="Peroxidase_2"/>
    <property type="match status" value="1"/>
</dbReference>
<keyword evidence="2" id="KW-0575">Peroxidase</keyword>
<sequence>MLIRSTRVALLFAAQAVAYPWVVHAPGVDSSALPPRAANLARRDSPGCPFNANHELGFSSTDEFPYLGAKNGLPGTGKGGIQVPAPGDVAHEFKEPNPQTDIRGPCPALNALANHGFIAHDGITTYNELMDAQQNVFNVGFDLATILAIAGVGQGGDLLETKKLSIGCDASSRTSGIIGGLLGDELGLNGHNHFESDTSLTRNDYYLSPTRDNYSFNSTLFTSMMAACDGECDRSKLSVYRKQRYEESKRDNGQFFFGPIQIALYAAAAFVYDLFGTGPTASESTIMSFFGATKTSTGSYIPTSGERFPPNWTNRLTPYGELQLIPEFTAMYLENPVAFGFNSGPNNFLGLNFSSYIKDGKLNEESVKGLPCALYLALGSVPSATGELLNLPVRLVNVIAEKVAPFMRDLGCPNNYNDGGQSPGPLAGEDEGADGGGGGLLGLGGL</sequence>
<reference evidence="11 12" key="1">
    <citation type="submission" date="2021-01" db="EMBL/GenBank/DDBJ databases">
        <title>Cercospora kikuchii MAFF 305040 whole genome shotgun sequence.</title>
        <authorList>
            <person name="Kashiwa T."/>
            <person name="Suzuki T."/>
        </authorList>
    </citation>
    <scope>NUCLEOTIDE SEQUENCE [LARGE SCALE GENOMIC DNA]</scope>
    <source>
        <strain evidence="11 12">MAFF 305040</strain>
    </source>
</reference>
<dbReference type="GeneID" id="68296101"/>
<evidence type="ECO:0000256" key="7">
    <source>
        <dbReference type="ARBA" id="ARBA00025795"/>
    </source>
</evidence>
<organism evidence="11 12">
    <name type="scientific">Cercospora kikuchii</name>
    <dbReference type="NCBI Taxonomy" id="84275"/>
    <lineage>
        <taxon>Eukaryota</taxon>
        <taxon>Fungi</taxon>
        <taxon>Dikarya</taxon>
        <taxon>Ascomycota</taxon>
        <taxon>Pezizomycotina</taxon>
        <taxon>Dothideomycetes</taxon>
        <taxon>Dothideomycetidae</taxon>
        <taxon>Mycosphaerellales</taxon>
        <taxon>Mycosphaerellaceae</taxon>
        <taxon>Cercospora</taxon>
    </lineage>
</organism>
<comment type="cofactor">
    <cofactor evidence="1">
        <name>heme b</name>
        <dbReference type="ChEBI" id="CHEBI:60344"/>
    </cofactor>
</comment>
<name>A0A9P3CVF8_9PEZI</name>
<dbReference type="EMBL" id="BOLY01000007">
    <property type="protein sequence ID" value="GIZ47435.1"/>
    <property type="molecule type" value="Genomic_DNA"/>
</dbReference>
<feature type="region of interest" description="Disordered" evidence="8">
    <location>
        <begin position="415"/>
        <end position="436"/>
    </location>
</feature>
<evidence type="ECO:0000256" key="8">
    <source>
        <dbReference type="SAM" id="MobiDB-lite"/>
    </source>
</evidence>
<evidence type="ECO:0000256" key="4">
    <source>
        <dbReference type="ARBA" id="ARBA00022723"/>
    </source>
</evidence>
<dbReference type="InterPro" id="IPR036851">
    <property type="entry name" value="Chloroperoxidase-like_sf"/>
</dbReference>
<dbReference type="GO" id="GO:0046872">
    <property type="term" value="F:metal ion binding"/>
    <property type="evidence" value="ECO:0007669"/>
    <property type="project" value="UniProtKB-KW"/>
</dbReference>
<evidence type="ECO:0000313" key="11">
    <source>
        <dbReference type="EMBL" id="GIZ47435.1"/>
    </source>
</evidence>